<sequence length="169" mass="20022">MLIFFQRLWIFLFVDGFLLFLIVNLIRQKTESKEKIRIKPAKKVERRWGKKKLHFYFRDEHGKDLAGNFAQYPCTIGRGKSCDVRIMEEEKNGRYFLSREFIQVVETVDGFRVTRCRKKDEAQKTISGRSDGKIFENEISITFEDLLEIQIVPGIILRLEKEKLRTSAL</sequence>
<comment type="caution">
    <text evidence="2">The sequence shown here is derived from an EMBL/GenBank/DDBJ whole genome shotgun (WGS) entry which is preliminary data.</text>
</comment>
<reference evidence="2" key="2">
    <citation type="submission" date="2021-04" db="EMBL/GenBank/DDBJ databases">
        <authorList>
            <person name="Gilroy R."/>
        </authorList>
    </citation>
    <scope>NUCLEOTIDE SEQUENCE</scope>
    <source>
        <strain evidence="2">CHK191-13928</strain>
    </source>
</reference>
<keyword evidence="1" id="KW-0472">Membrane</keyword>
<feature type="transmembrane region" description="Helical" evidence="1">
    <location>
        <begin position="6"/>
        <end position="26"/>
    </location>
</feature>
<protein>
    <submittedName>
        <fullName evidence="2">Uncharacterized protein</fullName>
    </submittedName>
</protein>
<gene>
    <name evidence="2" type="ORF">H9735_00925</name>
</gene>
<accession>A0A9D1WTL9</accession>
<dbReference type="AlphaFoldDB" id="A0A9D1WTL9"/>
<reference evidence="2" key="1">
    <citation type="journal article" date="2021" name="PeerJ">
        <title>Extensive microbial diversity within the chicken gut microbiome revealed by metagenomics and culture.</title>
        <authorList>
            <person name="Gilroy R."/>
            <person name="Ravi A."/>
            <person name="Getino M."/>
            <person name="Pursley I."/>
            <person name="Horton D.L."/>
            <person name="Alikhan N.F."/>
            <person name="Baker D."/>
            <person name="Gharbi K."/>
            <person name="Hall N."/>
            <person name="Watson M."/>
            <person name="Adriaenssens E.M."/>
            <person name="Foster-Nyarko E."/>
            <person name="Jarju S."/>
            <person name="Secka A."/>
            <person name="Antonio M."/>
            <person name="Oren A."/>
            <person name="Chaudhuri R.R."/>
            <person name="La Ragione R."/>
            <person name="Hildebrand F."/>
            <person name="Pallen M.J."/>
        </authorList>
    </citation>
    <scope>NUCLEOTIDE SEQUENCE</scope>
    <source>
        <strain evidence="2">CHK191-13928</strain>
    </source>
</reference>
<keyword evidence="1" id="KW-1133">Transmembrane helix</keyword>
<evidence type="ECO:0000256" key="1">
    <source>
        <dbReference type="SAM" id="Phobius"/>
    </source>
</evidence>
<evidence type="ECO:0000313" key="2">
    <source>
        <dbReference type="EMBL" id="HIX66667.1"/>
    </source>
</evidence>
<evidence type="ECO:0000313" key="3">
    <source>
        <dbReference type="Proteomes" id="UP000886721"/>
    </source>
</evidence>
<dbReference type="EMBL" id="DXEM01000004">
    <property type="protein sequence ID" value="HIX66667.1"/>
    <property type="molecule type" value="Genomic_DNA"/>
</dbReference>
<dbReference type="Proteomes" id="UP000886721">
    <property type="component" value="Unassembled WGS sequence"/>
</dbReference>
<proteinExistence type="predicted"/>
<keyword evidence="1" id="KW-0812">Transmembrane</keyword>
<organism evidence="2 3">
    <name type="scientific">Candidatus Anaerostipes excrementavium</name>
    <dbReference type="NCBI Taxonomy" id="2838463"/>
    <lineage>
        <taxon>Bacteria</taxon>
        <taxon>Bacillati</taxon>
        <taxon>Bacillota</taxon>
        <taxon>Clostridia</taxon>
        <taxon>Lachnospirales</taxon>
        <taxon>Lachnospiraceae</taxon>
        <taxon>Anaerostipes</taxon>
    </lineage>
</organism>
<name>A0A9D1WTL9_9FIRM</name>